<dbReference type="InterPro" id="IPR011322">
    <property type="entry name" value="N-reg_PII-like_a/b"/>
</dbReference>
<dbReference type="Proteomes" id="UP000291981">
    <property type="component" value="Unassembled WGS sequence"/>
</dbReference>
<evidence type="ECO:0000313" key="3">
    <source>
        <dbReference type="Proteomes" id="UP000291981"/>
    </source>
</evidence>
<comment type="caution">
    <text evidence="2">The sequence shown here is derived from an EMBL/GenBank/DDBJ whole genome shotgun (WGS) entry which is preliminary data.</text>
</comment>
<organism evidence="2 3">
    <name type="scientific">Flagellimonas allohymeniacidonis</name>
    <dbReference type="NCBI Taxonomy" id="2517819"/>
    <lineage>
        <taxon>Bacteria</taxon>
        <taxon>Pseudomonadati</taxon>
        <taxon>Bacteroidota</taxon>
        <taxon>Flavobacteriia</taxon>
        <taxon>Flavobacteriales</taxon>
        <taxon>Flavobacteriaceae</taxon>
        <taxon>Flagellimonas</taxon>
    </lineage>
</organism>
<evidence type="ECO:0000259" key="1">
    <source>
        <dbReference type="Pfam" id="PF09413"/>
    </source>
</evidence>
<dbReference type="RefSeq" id="WP_130615060.1">
    <property type="nucleotide sequence ID" value="NZ_SGIU01000002.1"/>
</dbReference>
<evidence type="ECO:0000313" key="2">
    <source>
        <dbReference type="EMBL" id="TAI47864.1"/>
    </source>
</evidence>
<dbReference type="SUPFAM" id="SSF54913">
    <property type="entry name" value="GlnB-like"/>
    <property type="match status" value="1"/>
</dbReference>
<dbReference type="InterPro" id="IPR018551">
    <property type="entry name" value="DUF2007"/>
</dbReference>
<dbReference type="Pfam" id="PF09413">
    <property type="entry name" value="DUF2007"/>
    <property type="match status" value="1"/>
</dbReference>
<protein>
    <submittedName>
        <fullName evidence="2">DUF2007 domain-containing protein</fullName>
    </submittedName>
</protein>
<reference evidence="2 3" key="1">
    <citation type="submission" date="2019-02" db="EMBL/GenBank/DDBJ databases">
        <title>Draft genome sequence of Muricauda sp. 176CP4-71.</title>
        <authorList>
            <person name="Park J.-S."/>
        </authorList>
    </citation>
    <scope>NUCLEOTIDE SEQUENCE [LARGE SCALE GENOMIC DNA]</scope>
    <source>
        <strain evidence="2 3">176CP4-71</strain>
    </source>
</reference>
<gene>
    <name evidence="2" type="ORF">EW142_14515</name>
</gene>
<accession>A0A4Q8QDR3</accession>
<keyword evidence="3" id="KW-1185">Reference proteome</keyword>
<dbReference type="AlphaFoldDB" id="A0A4Q8QDR3"/>
<sequence>MKQEFHTLGTFEFPADVQIIKAKLESEGIPVFLRDEVTITSDPLISSAIGGVKLQVYSSDKEKAKRIFDEVRSYATDRNGNLVACPNCKATKSEIYYSRKGIFYKLFPFFETRKYRCTNCNFITKPAK</sequence>
<feature type="domain" description="DUF2007" evidence="1">
    <location>
        <begin position="12"/>
        <end position="71"/>
    </location>
</feature>
<proteinExistence type="predicted"/>
<name>A0A4Q8QDR3_9FLAO</name>
<dbReference type="EMBL" id="SGIU01000002">
    <property type="protein sequence ID" value="TAI47864.1"/>
    <property type="molecule type" value="Genomic_DNA"/>
</dbReference>
<dbReference type="OrthoDB" id="8480302at2"/>